<dbReference type="Proteomes" id="UP000507470">
    <property type="component" value="Unassembled WGS sequence"/>
</dbReference>
<organism evidence="5 6">
    <name type="scientific">Mytilus coruscus</name>
    <name type="common">Sea mussel</name>
    <dbReference type="NCBI Taxonomy" id="42192"/>
    <lineage>
        <taxon>Eukaryota</taxon>
        <taxon>Metazoa</taxon>
        <taxon>Spiralia</taxon>
        <taxon>Lophotrochozoa</taxon>
        <taxon>Mollusca</taxon>
        <taxon>Bivalvia</taxon>
        <taxon>Autobranchia</taxon>
        <taxon>Pteriomorphia</taxon>
        <taxon>Mytilida</taxon>
        <taxon>Mytiloidea</taxon>
        <taxon>Mytilidae</taxon>
        <taxon>Mytilinae</taxon>
        <taxon>Mytilus</taxon>
    </lineage>
</organism>
<keyword evidence="2" id="KW-0547">Nucleotide-binding</keyword>
<feature type="compositionally biased region" description="Basic and acidic residues" evidence="4">
    <location>
        <begin position="45"/>
        <end position="70"/>
    </location>
</feature>
<name>A0A6J8CU68_MYTCO</name>
<evidence type="ECO:0000313" key="5">
    <source>
        <dbReference type="EMBL" id="CAC5398440.1"/>
    </source>
</evidence>
<dbReference type="InterPro" id="IPR043129">
    <property type="entry name" value="ATPase_NBD"/>
</dbReference>
<dbReference type="Gene3D" id="3.30.420.40">
    <property type="match status" value="1"/>
</dbReference>
<comment type="similarity">
    <text evidence="1">Belongs to the heat shock protein 70 family.</text>
</comment>
<accession>A0A6J8CU68</accession>
<dbReference type="GO" id="GO:0005524">
    <property type="term" value="F:ATP binding"/>
    <property type="evidence" value="ECO:0007669"/>
    <property type="project" value="UniProtKB-KW"/>
</dbReference>
<evidence type="ECO:0008006" key="7">
    <source>
        <dbReference type="Google" id="ProtNLM"/>
    </source>
</evidence>
<evidence type="ECO:0000256" key="4">
    <source>
        <dbReference type="SAM" id="MobiDB-lite"/>
    </source>
</evidence>
<dbReference type="PANTHER" id="PTHR14187">
    <property type="entry name" value="ALPHA KINASE/ELONGATION FACTOR 2 KINASE"/>
    <property type="match status" value="1"/>
</dbReference>
<dbReference type="PANTHER" id="PTHR14187:SF5">
    <property type="entry name" value="HEAT SHOCK 70 KDA PROTEIN 12A"/>
    <property type="match status" value="1"/>
</dbReference>
<feature type="compositionally biased region" description="Basic and acidic residues" evidence="4">
    <location>
        <begin position="23"/>
        <end position="38"/>
    </location>
</feature>
<dbReference type="OrthoDB" id="2963168at2759"/>
<feature type="region of interest" description="Disordered" evidence="4">
    <location>
        <begin position="1"/>
        <end position="94"/>
    </location>
</feature>
<protein>
    <recommendedName>
        <fullName evidence="7">HSPA12A</fullName>
    </recommendedName>
</protein>
<dbReference type="SUPFAM" id="SSF53067">
    <property type="entry name" value="Actin-like ATPase domain"/>
    <property type="match status" value="2"/>
</dbReference>
<evidence type="ECO:0000256" key="3">
    <source>
        <dbReference type="ARBA" id="ARBA00022840"/>
    </source>
</evidence>
<gene>
    <name evidence="5" type="ORF">MCOR_32812</name>
</gene>
<proteinExistence type="inferred from homology"/>
<feature type="compositionally biased region" description="Polar residues" evidence="4">
    <location>
        <begin position="1"/>
        <end position="15"/>
    </location>
</feature>
<keyword evidence="3" id="KW-0067">ATP-binding</keyword>
<keyword evidence="6" id="KW-1185">Reference proteome</keyword>
<reference evidence="5 6" key="1">
    <citation type="submission" date="2020-06" db="EMBL/GenBank/DDBJ databases">
        <authorList>
            <person name="Li R."/>
            <person name="Bekaert M."/>
        </authorList>
    </citation>
    <scope>NUCLEOTIDE SEQUENCE [LARGE SCALE GENOMIC DNA]</scope>
    <source>
        <strain evidence="6">wild</strain>
    </source>
</reference>
<dbReference type="GO" id="GO:0140662">
    <property type="term" value="F:ATP-dependent protein folding chaperone"/>
    <property type="evidence" value="ECO:0007669"/>
    <property type="project" value="InterPro"/>
</dbReference>
<dbReference type="Pfam" id="PF00012">
    <property type="entry name" value="HSP70"/>
    <property type="match status" value="1"/>
</dbReference>
<dbReference type="CDD" id="cd10229">
    <property type="entry name" value="ASKHA_NBD_HSP70_HSPA12"/>
    <property type="match status" value="1"/>
</dbReference>
<evidence type="ECO:0000256" key="1">
    <source>
        <dbReference type="ARBA" id="ARBA00007381"/>
    </source>
</evidence>
<evidence type="ECO:0000313" key="6">
    <source>
        <dbReference type="Proteomes" id="UP000507470"/>
    </source>
</evidence>
<evidence type="ECO:0000256" key="2">
    <source>
        <dbReference type="ARBA" id="ARBA00022741"/>
    </source>
</evidence>
<dbReference type="InterPro" id="IPR013126">
    <property type="entry name" value="Hsp_70_fam"/>
</dbReference>
<sequence>MGGKQSTNAEQSRPSTAPPASRGSDKKTPAKTSQDDSKTTTASRQRSEKTKASDKTTSDEPSKRPSKKTESPPPRSRSADVSKRNRTSASSEAKHDGAYIVKDIENKKKNKLLVAAIDFGTTYSGYACLTKDEFENNKGDNSEIHCPTWEREGGLSYKAPTSVLFRPNKTFHSFGFDAEKYYHENSDNIDFKEWYFYKHFKMKLYTDKDELTQDTIIEDSREAGSRMNAVDVFAAVIKYFKEHLLKYFKDRNDDKEYFDNNDIHWVITVPAIWDLKAKQFMKDAAAKAGISGDQLTLALEPEAASLYCRKVPVSVETTKDGGKAIAAMQNGSQYIVFDQGGGTTDITVHEVTGQNTLKEIHQACGGHYGGNTVNAEFFKFLTTLLSGPVIKEIRDKNPSEYFDFMTTFEHKKTSFTADEKSMVTVRIPVVWMEVFKDNTGETLEEALLDSSYNGKVTINKDKLRMKYELFRKFFDYSINNVLKVFEDLFKKPAIANIRTLLAVGGYSESSVLINAIKQKFPNLTVIVPKDPGLAVLKGAVLYGFEPHAITERVSQYTYGVAMQKPYDPDVYDASKIATVRGRGGKRMVDDVFDKHIEIGKVCKIGEFEQEHDYYPLVNEQKIAHFEFYASELKSPKYTTDTKCQMIGTFSVELSKAGRIFLKLNASGTEIIGIVREEETGKESRAYFSLM</sequence>
<dbReference type="EMBL" id="CACVKT020005897">
    <property type="protein sequence ID" value="CAC5398440.1"/>
    <property type="molecule type" value="Genomic_DNA"/>
</dbReference>
<dbReference type="AlphaFoldDB" id="A0A6J8CU68"/>